<evidence type="ECO:0000256" key="3">
    <source>
        <dbReference type="ARBA" id="ARBA00022475"/>
    </source>
</evidence>
<name>A0A9N9A7K8_9GLOM</name>
<evidence type="ECO:0000256" key="8">
    <source>
        <dbReference type="SAM" id="Phobius"/>
    </source>
</evidence>
<evidence type="ECO:0000256" key="4">
    <source>
        <dbReference type="ARBA" id="ARBA00022692"/>
    </source>
</evidence>
<comment type="subcellular location">
    <subcellularLocation>
        <location evidence="1">Cell membrane</location>
        <topology evidence="1">Multi-pass membrane protein</topology>
    </subcellularLocation>
</comment>
<dbReference type="PANTHER" id="PTHR33281:SF19">
    <property type="entry name" value="VOLTAGE-DEPENDENT ANION CHANNEL-FORMING PROTEIN YNEE"/>
    <property type="match status" value="1"/>
</dbReference>
<evidence type="ECO:0000256" key="7">
    <source>
        <dbReference type="ARBA" id="ARBA00023136"/>
    </source>
</evidence>
<keyword evidence="10" id="KW-1185">Reference proteome</keyword>
<protein>
    <submittedName>
        <fullName evidence="9">957_t:CDS:1</fullName>
    </submittedName>
</protein>
<keyword evidence="6" id="KW-0406">Ion transport</keyword>
<keyword evidence="7 8" id="KW-0472">Membrane</keyword>
<keyword evidence="2" id="KW-0813">Transport</keyword>
<feature type="transmembrane region" description="Helical" evidence="8">
    <location>
        <begin position="40"/>
        <end position="60"/>
    </location>
</feature>
<comment type="caution">
    <text evidence="9">The sequence shown here is derived from an EMBL/GenBank/DDBJ whole genome shotgun (WGS) entry which is preliminary data.</text>
</comment>
<feature type="transmembrane region" description="Helical" evidence="8">
    <location>
        <begin position="66"/>
        <end position="88"/>
    </location>
</feature>
<sequence>MKHSNKSVPATSSMRNKDILSQFTDTCSYETLFLHYRGTVLPNVLVPVTLFSAYSMWYVIFAGHGLAPILSSSLIPILTMVIAGMIGLRTNTSYDRFWEGRKLWGGLVANVRNATRLLWFTVTKNDKIDEDEREDPDPENEEVKKAIRLFIAFAIAVKHRLRDEHGVGYLDLRDLIPYVYRKFEEKHELALEKDESQHSSSSEAVISEKKPILNRKLSSILKEHSDIHNLPVDITHMLYNYISMFRKQGRLDLSTFNTIISLIHSMTDILTGFERILSTPIPLAYSIHLKQMITLYCMALPPQLYENLGWYTVPITAIATFTFFGVDAIATEIENPFGFDINDLPIDDYCSNLRKEIESLFEERPLDPVQWNKKSE</sequence>
<reference evidence="9" key="1">
    <citation type="submission" date="2021-06" db="EMBL/GenBank/DDBJ databases">
        <authorList>
            <person name="Kallberg Y."/>
            <person name="Tangrot J."/>
            <person name="Rosling A."/>
        </authorList>
    </citation>
    <scope>NUCLEOTIDE SEQUENCE</scope>
    <source>
        <strain evidence="9">UK204</strain>
    </source>
</reference>
<keyword evidence="5 8" id="KW-1133">Transmembrane helix</keyword>
<dbReference type="PANTHER" id="PTHR33281">
    <property type="entry name" value="UPF0187 PROTEIN YNEE"/>
    <property type="match status" value="1"/>
</dbReference>
<dbReference type="GO" id="GO:0005886">
    <property type="term" value="C:plasma membrane"/>
    <property type="evidence" value="ECO:0007669"/>
    <property type="project" value="UniProtKB-SubCell"/>
</dbReference>
<evidence type="ECO:0000313" key="10">
    <source>
        <dbReference type="Proteomes" id="UP000789570"/>
    </source>
</evidence>
<dbReference type="InterPro" id="IPR044669">
    <property type="entry name" value="YneE/VCCN1/2-like"/>
</dbReference>
<evidence type="ECO:0000256" key="5">
    <source>
        <dbReference type="ARBA" id="ARBA00022989"/>
    </source>
</evidence>
<gene>
    <name evidence="9" type="ORF">FCALED_LOCUS4611</name>
</gene>
<dbReference type="GO" id="GO:0005254">
    <property type="term" value="F:chloride channel activity"/>
    <property type="evidence" value="ECO:0007669"/>
    <property type="project" value="InterPro"/>
</dbReference>
<proteinExistence type="predicted"/>
<evidence type="ECO:0000256" key="6">
    <source>
        <dbReference type="ARBA" id="ARBA00023065"/>
    </source>
</evidence>
<dbReference type="EMBL" id="CAJVPQ010000916">
    <property type="protein sequence ID" value="CAG8519243.1"/>
    <property type="molecule type" value="Genomic_DNA"/>
</dbReference>
<dbReference type="OrthoDB" id="1368at2759"/>
<dbReference type="AlphaFoldDB" id="A0A9N9A7K8"/>
<dbReference type="Proteomes" id="UP000789570">
    <property type="component" value="Unassembled WGS sequence"/>
</dbReference>
<evidence type="ECO:0000256" key="1">
    <source>
        <dbReference type="ARBA" id="ARBA00004651"/>
    </source>
</evidence>
<dbReference type="Pfam" id="PF25539">
    <property type="entry name" value="Bestrophin_2"/>
    <property type="match status" value="1"/>
</dbReference>
<keyword evidence="3" id="KW-1003">Cell membrane</keyword>
<keyword evidence="4 8" id="KW-0812">Transmembrane</keyword>
<evidence type="ECO:0000256" key="2">
    <source>
        <dbReference type="ARBA" id="ARBA00022448"/>
    </source>
</evidence>
<organism evidence="9 10">
    <name type="scientific">Funneliformis caledonium</name>
    <dbReference type="NCBI Taxonomy" id="1117310"/>
    <lineage>
        <taxon>Eukaryota</taxon>
        <taxon>Fungi</taxon>
        <taxon>Fungi incertae sedis</taxon>
        <taxon>Mucoromycota</taxon>
        <taxon>Glomeromycotina</taxon>
        <taxon>Glomeromycetes</taxon>
        <taxon>Glomerales</taxon>
        <taxon>Glomeraceae</taxon>
        <taxon>Funneliformis</taxon>
    </lineage>
</organism>
<accession>A0A9N9A7K8</accession>
<evidence type="ECO:0000313" key="9">
    <source>
        <dbReference type="EMBL" id="CAG8519243.1"/>
    </source>
</evidence>